<evidence type="ECO:0008006" key="3">
    <source>
        <dbReference type="Google" id="ProtNLM"/>
    </source>
</evidence>
<dbReference type="Proteomes" id="UP001500320">
    <property type="component" value="Unassembled WGS sequence"/>
</dbReference>
<comment type="caution">
    <text evidence="1">The sequence shown here is derived from an EMBL/GenBank/DDBJ whole genome shotgun (WGS) entry which is preliminary data.</text>
</comment>
<gene>
    <name evidence="1" type="ORF">GCM10010466_45450</name>
</gene>
<dbReference type="SUPFAM" id="SSF54909">
    <property type="entry name" value="Dimeric alpha+beta barrel"/>
    <property type="match status" value="1"/>
</dbReference>
<evidence type="ECO:0000313" key="2">
    <source>
        <dbReference type="Proteomes" id="UP001500320"/>
    </source>
</evidence>
<dbReference type="InterPro" id="IPR011008">
    <property type="entry name" value="Dimeric_a/b-barrel"/>
</dbReference>
<dbReference type="EMBL" id="BAAAUT010000038">
    <property type="protein sequence ID" value="GAA3149413.1"/>
    <property type="molecule type" value="Genomic_DNA"/>
</dbReference>
<proteinExistence type="predicted"/>
<evidence type="ECO:0000313" key="1">
    <source>
        <dbReference type="EMBL" id="GAA3149413.1"/>
    </source>
</evidence>
<accession>A0ABP6NKJ3</accession>
<keyword evidence="2" id="KW-1185">Reference proteome</keyword>
<name>A0ABP6NKJ3_9ACTN</name>
<sequence length="146" mass="15816">MGTAVGPVIGPGMLRSAWTAGPAADTTGPVLVAVTAFRADRARDLPGIHRSGLALRRAWPRLDGAVGMWLWTEPLERRCGSVSVWRSEQDLRRFVAWPEHVAVVRRYRGRGRLTSTAWTAEGCDLRAVWARARPHLSAAGSPPAGA</sequence>
<organism evidence="1 2">
    <name type="scientific">Planomonospora alba</name>
    <dbReference type="NCBI Taxonomy" id="161354"/>
    <lineage>
        <taxon>Bacteria</taxon>
        <taxon>Bacillati</taxon>
        <taxon>Actinomycetota</taxon>
        <taxon>Actinomycetes</taxon>
        <taxon>Streptosporangiales</taxon>
        <taxon>Streptosporangiaceae</taxon>
        <taxon>Planomonospora</taxon>
    </lineage>
</organism>
<protein>
    <recommendedName>
        <fullName evidence="3">DUF3291 domain-containing protein</fullName>
    </recommendedName>
</protein>
<reference evidence="2" key="1">
    <citation type="journal article" date="2019" name="Int. J. Syst. Evol. Microbiol.">
        <title>The Global Catalogue of Microorganisms (GCM) 10K type strain sequencing project: providing services to taxonomists for standard genome sequencing and annotation.</title>
        <authorList>
            <consortium name="The Broad Institute Genomics Platform"/>
            <consortium name="The Broad Institute Genome Sequencing Center for Infectious Disease"/>
            <person name="Wu L."/>
            <person name="Ma J."/>
        </authorList>
    </citation>
    <scope>NUCLEOTIDE SEQUENCE [LARGE SCALE GENOMIC DNA]</scope>
    <source>
        <strain evidence="2">JCM 9373</strain>
    </source>
</reference>